<protein>
    <submittedName>
        <fullName evidence="1">Uncharacterized protein</fullName>
    </submittedName>
</protein>
<reference evidence="1 2" key="1">
    <citation type="submission" date="2022-10" db="EMBL/GenBank/DDBJ databases">
        <title>Draft genome assembly of moderately radiation resistant bacterium Metabacillus halosaccharovorans.</title>
        <authorList>
            <person name="Pal S."/>
            <person name="Gopinathan A."/>
        </authorList>
    </citation>
    <scope>NUCLEOTIDE SEQUENCE [LARGE SCALE GENOMIC DNA]</scope>
    <source>
        <strain evidence="1 2">VITHBRA001</strain>
    </source>
</reference>
<dbReference type="EMBL" id="JAOYEY010000032">
    <property type="protein sequence ID" value="MCV9885642.1"/>
    <property type="molecule type" value="Genomic_DNA"/>
</dbReference>
<name>A0ABT3DG43_9BACI</name>
<gene>
    <name evidence="1" type="ORF">OIH86_08250</name>
</gene>
<dbReference type="Proteomes" id="UP001526147">
    <property type="component" value="Unassembled WGS sequence"/>
</dbReference>
<evidence type="ECO:0000313" key="2">
    <source>
        <dbReference type="Proteomes" id="UP001526147"/>
    </source>
</evidence>
<proteinExistence type="predicted"/>
<dbReference type="RefSeq" id="WP_264142383.1">
    <property type="nucleotide sequence ID" value="NZ_JAOYEY010000032.1"/>
</dbReference>
<organism evidence="1 2">
    <name type="scientific">Metabacillus halosaccharovorans</name>
    <dbReference type="NCBI Taxonomy" id="930124"/>
    <lineage>
        <taxon>Bacteria</taxon>
        <taxon>Bacillati</taxon>
        <taxon>Bacillota</taxon>
        <taxon>Bacilli</taxon>
        <taxon>Bacillales</taxon>
        <taxon>Bacillaceae</taxon>
        <taxon>Metabacillus</taxon>
    </lineage>
</organism>
<keyword evidence="2" id="KW-1185">Reference proteome</keyword>
<sequence>MGFLHTLSKLVVEERKITPQLREKQDKKVEVVNSCLEFVDDFSRKKVIEIDALHSKGSHLIRKMTIHVKHYNLGNSSKSELKKAFIEAEHSLKEKLLGEKETSKVLSFEERKTISKIYHDKLDLIKKETGTF</sequence>
<accession>A0ABT3DG43</accession>
<comment type="caution">
    <text evidence="1">The sequence shown here is derived from an EMBL/GenBank/DDBJ whole genome shotgun (WGS) entry which is preliminary data.</text>
</comment>
<evidence type="ECO:0000313" key="1">
    <source>
        <dbReference type="EMBL" id="MCV9885642.1"/>
    </source>
</evidence>